<dbReference type="SUPFAM" id="SSF49299">
    <property type="entry name" value="PKD domain"/>
    <property type="match status" value="1"/>
</dbReference>
<reference evidence="3 4" key="1">
    <citation type="submission" date="2015-04" db="EMBL/GenBank/DDBJ databases">
        <title>Draft Genome Sequence of the Novel Agar-Digesting Marine Bacterium Q1.</title>
        <authorList>
            <person name="Li Y."/>
            <person name="Li D."/>
            <person name="Chen G."/>
            <person name="Du Z."/>
        </authorList>
    </citation>
    <scope>NUCLEOTIDE SEQUENCE [LARGE SCALE GENOMIC DNA]</scope>
    <source>
        <strain evidence="3 4">Q1</strain>
    </source>
</reference>
<dbReference type="PROSITE" id="PS51257">
    <property type="entry name" value="PROKAR_LIPOPROTEIN"/>
    <property type="match status" value="1"/>
</dbReference>
<dbReference type="RefSeq" id="WP_048691298.1">
    <property type="nucleotide sequence ID" value="NZ_KQ130486.1"/>
</dbReference>
<sequence length="569" mass="63418">MNKGLESMNALKVKWQTTKFLSLGLSILLAACGGSVSISTDNETQPTNIPENTISQVSFRDYDGAIGQIGGSVRIGLSANALHSAQDDSSLANQVWLYWADETGDTIGPPWQIYSLTELPDLLVPANQQIPPNVSMIKAFLANDIGRASLGKAVRFHDFSGNAQLSGPGGNELVSWYYGEDRPKIAINRDNELCQLDNGLVSVVDMANERDEAWHISAGNNLPNTVNDTLFPPFSFSCTADPVNTHGQIIDEIGVWTYSSLNDAMYYGTLVYDSYLKYLGEPPLKEKIRLRVHYAHQWRDYVYWDGAYANFSDAYPYQYSTLSLDSVAHEIGHGVLNRISQLSPYDYALNHDARTLHEAFADISGVVAKYEHTGELDWLHGGENHGLVRQLDKIQTEPEAIASYLDYDDAQSNYYLRIGMITYPFYLLSQKWGIEPAYLVFINAAKICWQHDGTLLAAAECVKQEAQYAGFAEDDVVSAFKTVKIKLFDEGVLSHFEIQQDGLQLSLLDASQTTSELDTWLWDLGDGNTSTEQNPQHIYEQAGEYRVKLTVTDLMGDLDTFSRTIIVSE</sequence>
<name>A0A0J8GSM0_9ALTE</name>
<dbReference type="AlphaFoldDB" id="A0A0J8GSM0"/>
<gene>
    <name evidence="3" type="ORF">XM47_07250</name>
</gene>
<dbReference type="InterPro" id="IPR013783">
    <property type="entry name" value="Ig-like_fold"/>
</dbReference>
<feature type="domain" description="PKD" evidence="2">
    <location>
        <begin position="508"/>
        <end position="569"/>
    </location>
</feature>
<dbReference type="Proteomes" id="UP000037600">
    <property type="component" value="Unassembled WGS sequence"/>
</dbReference>
<dbReference type="SMART" id="SM00089">
    <property type="entry name" value="PKD"/>
    <property type="match status" value="1"/>
</dbReference>
<comment type="caution">
    <text evidence="3">The sequence shown here is derived from an EMBL/GenBank/DDBJ whole genome shotgun (WGS) entry which is preliminary data.</text>
</comment>
<keyword evidence="4" id="KW-1185">Reference proteome</keyword>
<dbReference type="Pfam" id="PF18911">
    <property type="entry name" value="PKD_4"/>
    <property type="match status" value="1"/>
</dbReference>
<evidence type="ECO:0000259" key="2">
    <source>
        <dbReference type="PROSITE" id="PS50093"/>
    </source>
</evidence>
<accession>A0A0J8GSM0</accession>
<dbReference type="InterPro" id="IPR013856">
    <property type="entry name" value="Peptidase_M4_domain"/>
</dbReference>
<proteinExistence type="predicted"/>
<evidence type="ECO:0000256" key="1">
    <source>
        <dbReference type="ARBA" id="ARBA00023145"/>
    </source>
</evidence>
<dbReference type="InterPro" id="IPR000601">
    <property type="entry name" value="PKD_dom"/>
</dbReference>
<dbReference type="InterPro" id="IPR035986">
    <property type="entry name" value="PKD_dom_sf"/>
</dbReference>
<dbReference type="SUPFAM" id="SSF55486">
    <property type="entry name" value="Metalloproteases ('zincins'), catalytic domain"/>
    <property type="match status" value="1"/>
</dbReference>
<dbReference type="InterPro" id="IPR050728">
    <property type="entry name" value="Zinc_Metalloprotease_M4"/>
</dbReference>
<dbReference type="PATRIC" id="fig|1513271.3.peg.1484"/>
<dbReference type="InterPro" id="IPR027268">
    <property type="entry name" value="Peptidase_M4/M1_CTD_sf"/>
</dbReference>
<evidence type="ECO:0000313" key="3">
    <source>
        <dbReference type="EMBL" id="KMT65790.1"/>
    </source>
</evidence>
<dbReference type="CDD" id="cd00146">
    <property type="entry name" value="PKD"/>
    <property type="match status" value="1"/>
</dbReference>
<dbReference type="Gene3D" id="3.10.170.10">
    <property type="match status" value="1"/>
</dbReference>
<dbReference type="EMBL" id="LAZL01000009">
    <property type="protein sequence ID" value="KMT65790.1"/>
    <property type="molecule type" value="Genomic_DNA"/>
</dbReference>
<protein>
    <recommendedName>
        <fullName evidence="2">PKD domain-containing protein</fullName>
    </recommendedName>
</protein>
<dbReference type="STRING" id="1513271.XM47_07250"/>
<organism evidence="3 4">
    <name type="scientific">Catenovulum maritimum</name>
    <dbReference type="NCBI Taxonomy" id="1513271"/>
    <lineage>
        <taxon>Bacteria</taxon>
        <taxon>Pseudomonadati</taxon>
        <taxon>Pseudomonadota</taxon>
        <taxon>Gammaproteobacteria</taxon>
        <taxon>Alteromonadales</taxon>
        <taxon>Alteromonadaceae</taxon>
        <taxon>Catenovulum</taxon>
    </lineage>
</organism>
<dbReference type="InterPro" id="IPR022409">
    <property type="entry name" value="PKD/Chitinase_dom"/>
</dbReference>
<dbReference type="PROSITE" id="PS50093">
    <property type="entry name" value="PKD"/>
    <property type="match status" value="1"/>
</dbReference>
<dbReference type="PANTHER" id="PTHR33794:SF1">
    <property type="entry name" value="BACILLOLYSIN"/>
    <property type="match status" value="1"/>
</dbReference>
<dbReference type="PANTHER" id="PTHR33794">
    <property type="entry name" value="BACILLOLYSIN"/>
    <property type="match status" value="1"/>
</dbReference>
<evidence type="ECO:0000313" key="4">
    <source>
        <dbReference type="Proteomes" id="UP000037600"/>
    </source>
</evidence>
<dbReference type="Gene3D" id="2.60.40.10">
    <property type="entry name" value="Immunoglobulins"/>
    <property type="match status" value="1"/>
</dbReference>
<dbReference type="Pfam" id="PF01447">
    <property type="entry name" value="Peptidase_M4"/>
    <property type="match status" value="1"/>
</dbReference>
<dbReference type="Gene3D" id="1.10.390.10">
    <property type="entry name" value="Neutral Protease Domain 2"/>
    <property type="match status" value="1"/>
</dbReference>
<dbReference type="GO" id="GO:0004222">
    <property type="term" value="F:metalloendopeptidase activity"/>
    <property type="evidence" value="ECO:0007669"/>
    <property type="project" value="InterPro"/>
</dbReference>
<keyword evidence="1" id="KW-0865">Zymogen</keyword>